<reference evidence="1 2" key="1">
    <citation type="journal article" date="2018" name="Nat. Ecol. Evol.">
        <title>Pezizomycetes genomes reveal the molecular basis of ectomycorrhizal truffle lifestyle.</title>
        <authorList>
            <person name="Murat C."/>
            <person name="Payen T."/>
            <person name="Noel B."/>
            <person name="Kuo A."/>
            <person name="Morin E."/>
            <person name="Chen J."/>
            <person name="Kohler A."/>
            <person name="Krizsan K."/>
            <person name="Balestrini R."/>
            <person name="Da Silva C."/>
            <person name="Montanini B."/>
            <person name="Hainaut M."/>
            <person name="Levati E."/>
            <person name="Barry K.W."/>
            <person name="Belfiori B."/>
            <person name="Cichocki N."/>
            <person name="Clum A."/>
            <person name="Dockter R.B."/>
            <person name="Fauchery L."/>
            <person name="Guy J."/>
            <person name="Iotti M."/>
            <person name="Le Tacon F."/>
            <person name="Lindquist E.A."/>
            <person name="Lipzen A."/>
            <person name="Malagnac F."/>
            <person name="Mello A."/>
            <person name="Molinier V."/>
            <person name="Miyauchi S."/>
            <person name="Poulain J."/>
            <person name="Riccioni C."/>
            <person name="Rubini A."/>
            <person name="Sitrit Y."/>
            <person name="Splivallo R."/>
            <person name="Traeger S."/>
            <person name="Wang M."/>
            <person name="Zifcakova L."/>
            <person name="Wipf D."/>
            <person name="Zambonelli A."/>
            <person name="Paolocci F."/>
            <person name="Nowrousian M."/>
            <person name="Ottonello S."/>
            <person name="Baldrian P."/>
            <person name="Spatafora J.W."/>
            <person name="Henrissat B."/>
            <person name="Nagy L.G."/>
            <person name="Aury J.M."/>
            <person name="Wincker P."/>
            <person name="Grigoriev I.V."/>
            <person name="Bonfante P."/>
            <person name="Martin F.M."/>
        </authorList>
    </citation>
    <scope>NUCLEOTIDE SEQUENCE [LARGE SCALE GENOMIC DNA]</scope>
    <source>
        <strain evidence="1 2">120613-1</strain>
    </source>
</reference>
<gene>
    <name evidence="1" type="ORF">L873DRAFT_742827</name>
</gene>
<accession>A0A3N4K4F2</accession>
<organism evidence="1 2">
    <name type="scientific">Choiromyces venosus 120613-1</name>
    <dbReference type="NCBI Taxonomy" id="1336337"/>
    <lineage>
        <taxon>Eukaryota</taxon>
        <taxon>Fungi</taxon>
        <taxon>Dikarya</taxon>
        <taxon>Ascomycota</taxon>
        <taxon>Pezizomycotina</taxon>
        <taxon>Pezizomycetes</taxon>
        <taxon>Pezizales</taxon>
        <taxon>Tuberaceae</taxon>
        <taxon>Choiromyces</taxon>
    </lineage>
</organism>
<name>A0A3N4K4F2_9PEZI</name>
<evidence type="ECO:0000313" key="2">
    <source>
        <dbReference type="Proteomes" id="UP000276215"/>
    </source>
</evidence>
<evidence type="ECO:0000313" key="1">
    <source>
        <dbReference type="EMBL" id="RPB00795.1"/>
    </source>
</evidence>
<sequence>MHSGKATSSILSNQINFLTLCFTLPYLAFPHKRIYRNLTQKTITHYHNSTASTVFKKTPPFHSLAASYWYATTHTQRLDPPASLPPSRTSTPRASAKIIIKQASKLTTQKSYHLPSLIQYRTSKSRVDTKLPLPYDKRLINPTISIPYRVDAPPLSSVLLLWLWKKSGM</sequence>
<dbReference type="AlphaFoldDB" id="A0A3N4K4F2"/>
<dbReference type="EMBL" id="ML120377">
    <property type="protein sequence ID" value="RPB00795.1"/>
    <property type="molecule type" value="Genomic_DNA"/>
</dbReference>
<keyword evidence="2" id="KW-1185">Reference proteome</keyword>
<dbReference type="Proteomes" id="UP000276215">
    <property type="component" value="Unassembled WGS sequence"/>
</dbReference>
<proteinExistence type="predicted"/>
<protein>
    <submittedName>
        <fullName evidence="1">Uncharacterized protein</fullName>
    </submittedName>
</protein>